<sequence length="775" mass="86746">MSAEAGAAGNFYTTLTPVKSPEPEKVRRSSEQQALNRACEACRVSKVRCLVNPDAGSTQCQRCAKAGRACIFAPPAKRRQRKRTDVRVTELEKEIKQMRDLLKSTNNRASIEISDHETDDEESDDDVQKDEKLTPSEPSIRGTLSATTTSTTTAPWPLQPPEDKQATTTSKCGPKDLMGPAENDIIERGIITQHMAEELMSIWRNDLVHACPGITIPRNWTAYELRANKPSLFHAVMAAAAHSKGSELSDKLHEEAVYLYARSAFINGEKSVQSIQAMLVTVAYYSPPKSPGQLQIYQWVNMAASMALELGLASKPRTHEQLPKRAIRSLQKISSPEELLEHCRTVLTLYIISAGFSMRLKRPNILLFNSWMEECVLMLDKSKLLDDRRTIAWLKLQRIADEANTAFGFDDASTSFSLSELRMQIILRIFDRRMLDWRKSVPDEVMTLFMTIEFYQNMLSMWEFGMDGGRYDVTEFRNRHLTLPALDDDCVQPESLLSRSALQINATTKCIAAAHAILDCFIDISVERLQKAPNVLFVRAIYALVALMKADYAVGTDAEMGELLESQSLKVDFYLDTVLAHSKEAMGPQKCRIPSHWTFVLDAKLKSWRDEYRQWREEGRHLKRRKVDTEGPSASGNQTPKFADPNAQRPETNATGSSNLMQNASNDQQQQQLSQHQQQSVDPSSQLQNFALTNPYTPWNTSGLSLDTSSTSAPGRQIGGDAATFTPDIGDFTAAFQNGDLYLWNDMTADSFGGWVPQSGLYSGMEFGSLNGQGF</sequence>
<evidence type="ECO:0000259" key="7">
    <source>
        <dbReference type="PROSITE" id="PS50048"/>
    </source>
</evidence>
<protein>
    <recommendedName>
        <fullName evidence="7">Zn(2)-C6 fungal-type domain-containing protein</fullName>
    </recommendedName>
</protein>
<dbReference type="CDD" id="cd00067">
    <property type="entry name" value="GAL4"/>
    <property type="match status" value="1"/>
</dbReference>
<reference evidence="8" key="1">
    <citation type="journal article" date="2021" name="Nat. Commun.">
        <title>Genetic determinants of endophytism in the Arabidopsis root mycobiome.</title>
        <authorList>
            <person name="Mesny F."/>
            <person name="Miyauchi S."/>
            <person name="Thiergart T."/>
            <person name="Pickel B."/>
            <person name="Atanasova L."/>
            <person name="Karlsson M."/>
            <person name="Huettel B."/>
            <person name="Barry K.W."/>
            <person name="Haridas S."/>
            <person name="Chen C."/>
            <person name="Bauer D."/>
            <person name="Andreopoulos W."/>
            <person name="Pangilinan J."/>
            <person name="LaButti K."/>
            <person name="Riley R."/>
            <person name="Lipzen A."/>
            <person name="Clum A."/>
            <person name="Drula E."/>
            <person name="Henrissat B."/>
            <person name="Kohler A."/>
            <person name="Grigoriev I.V."/>
            <person name="Martin F.M."/>
            <person name="Hacquard S."/>
        </authorList>
    </citation>
    <scope>NUCLEOTIDE SEQUENCE</scope>
    <source>
        <strain evidence="8">MPI-SDFR-AT-0120</strain>
    </source>
</reference>
<keyword evidence="4" id="KW-0804">Transcription</keyword>
<organism evidence="8 9">
    <name type="scientific">Paraphoma chrysanthemicola</name>
    <dbReference type="NCBI Taxonomy" id="798071"/>
    <lineage>
        <taxon>Eukaryota</taxon>
        <taxon>Fungi</taxon>
        <taxon>Dikarya</taxon>
        <taxon>Ascomycota</taxon>
        <taxon>Pezizomycotina</taxon>
        <taxon>Dothideomycetes</taxon>
        <taxon>Pleosporomycetidae</taxon>
        <taxon>Pleosporales</taxon>
        <taxon>Pleosporineae</taxon>
        <taxon>Phaeosphaeriaceae</taxon>
        <taxon>Paraphoma</taxon>
    </lineage>
</organism>
<feature type="compositionally biased region" description="Polar residues" evidence="6">
    <location>
        <begin position="649"/>
        <end position="667"/>
    </location>
</feature>
<keyword evidence="9" id="KW-1185">Reference proteome</keyword>
<feature type="compositionally biased region" description="Acidic residues" evidence="6">
    <location>
        <begin position="117"/>
        <end position="128"/>
    </location>
</feature>
<feature type="domain" description="Zn(2)-C6 fungal-type" evidence="7">
    <location>
        <begin position="38"/>
        <end position="72"/>
    </location>
</feature>
<accession>A0A8K0W309</accession>
<dbReference type="AlphaFoldDB" id="A0A8K0W309"/>
<dbReference type="SMART" id="SM00066">
    <property type="entry name" value="GAL4"/>
    <property type="match status" value="1"/>
</dbReference>
<feature type="region of interest" description="Disordered" evidence="6">
    <location>
        <begin position="623"/>
        <end position="685"/>
    </location>
</feature>
<dbReference type="OrthoDB" id="5226580at2759"/>
<evidence type="ECO:0000313" key="9">
    <source>
        <dbReference type="Proteomes" id="UP000813461"/>
    </source>
</evidence>
<name>A0A8K0W309_9PLEO</name>
<evidence type="ECO:0000256" key="3">
    <source>
        <dbReference type="ARBA" id="ARBA00023125"/>
    </source>
</evidence>
<dbReference type="GO" id="GO:0005634">
    <property type="term" value="C:nucleus"/>
    <property type="evidence" value="ECO:0007669"/>
    <property type="project" value="UniProtKB-SubCell"/>
</dbReference>
<dbReference type="Proteomes" id="UP000813461">
    <property type="component" value="Unassembled WGS sequence"/>
</dbReference>
<dbReference type="Gene3D" id="4.10.240.10">
    <property type="entry name" value="Zn(2)-C6 fungal-type DNA-binding domain"/>
    <property type="match status" value="1"/>
</dbReference>
<feature type="region of interest" description="Disordered" evidence="6">
    <location>
        <begin position="106"/>
        <end position="178"/>
    </location>
</feature>
<dbReference type="InterPro" id="IPR051089">
    <property type="entry name" value="prtT"/>
</dbReference>
<dbReference type="EMBL" id="JAGMVJ010000003">
    <property type="protein sequence ID" value="KAH7092000.1"/>
    <property type="molecule type" value="Genomic_DNA"/>
</dbReference>
<dbReference type="CDD" id="cd12148">
    <property type="entry name" value="fungal_TF_MHR"/>
    <property type="match status" value="1"/>
</dbReference>
<dbReference type="PANTHER" id="PTHR31845:SF39">
    <property type="entry name" value="TRANSCRIPTION FACTOR PBCR-RELATED"/>
    <property type="match status" value="1"/>
</dbReference>
<evidence type="ECO:0000256" key="4">
    <source>
        <dbReference type="ARBA" id="ARBA00023163"/>
    </source>
</evidence>
<dbReference type="GO" id="GO:0006351">
    <property type="term" value="P:DNA-templated transcription"/>
    <property type="evidence" value="ECO:0007669"/>
    <property type="project" value="InterPro"/>
</dbReference>
<dbReference type="PROSITE" id="PS50048">
    <property type="entry name" value="ZN2_CY6_FUNGAL_2"/>
    <property type="match status" value="1"/>
</dbReference>
<dbReference type="SUPFAM" id="SSF57701">
    <property type="entry name" value="Zn2/Cys6 DNA-binding domain"/>
    <property type="match status" value="1"/>
</dbReference>
<feature type="compositionally biased region" description="Low complexity" evidence="6">
    <location>
        <begin position="668"/>
        <end position="680"/>
    </location>
</feature>
<dbReference type="GO" id="GO:0008270">
    <property type="term" value="F:zinc ion binding"/>
    <property type="evidence" value="ECO:0007669"/>
    <property type="project" value="InterPro"/>
</dbReference>
<evidence type="ECO:0000313" key="8">
    <source>
        <dbReference type="EMBL" id="KAH7092000.1"/>
    </source>
</evidence>
<evidence type="ECO:0000256" key="5">
    <source>
        <dbReference type="ARBA" id="ARBA00023242"/>
    </source>
</evidence>
<keyword evidence="5" id="KW-0539">Nucleus</keyword>
<comment type="subcellular location">
    <subcellularLocation>
        <location evidence="1">Nucleus</location>
    </subcellularLocation>
</comment>
<proteinExistence type="predicted"/>
<evidence type="ECO:0000256" key="6">
    <source>
        <dbReference type="SAM" id="MobiDB-lite"/>
    </source>
</evidence>
<keyword evidence="3" id="KW-0238">DNA-binding</keyword>
<comment type="caution">
    <text evidence="8">The sequence shown here is derived from an EMBL/GenBank/DDBJ whole genome shotgun (WGS) entry which is preliminary data.</text>
</comment>
<feature type="region of interest" description="Disordered" evidence="6">
    <location>
        <begin position="1"/>
        <end position="25"/>
    </location>
</feature>
<dbReference type="PANTHER" id="PTHR31845">
    <property type="entry name" value="FINGER DOMAIN PROTEIN, PUTATIVE-RELATED"/>
    <property type="match status" value="1"/>
</dbReference>
<gene>
    <name evidence="8" type="ORF">FB567DRAFT_434919</name>
</gene>
<dbReference type="GO" id="GO:0000976">
    <property type="term" value="F:transcription cis-regulatory region binding"/>
    <property type="evidence" value="ECO:0007669"/>
    <property type="project" value="TreeGrafter"/>
</dbReference>
<evidence type="ECO:0000256" key="2">
    <source>
        <dbReference type="ARBA" id="ARBA00023015"/>
    </source>
</evidence>
<dbReference type="PROSITE" id="PS00463">
    <property type="entry name" value="ZN2_CY6_FUNGAL_1"/>
    <property type="match status" value="1"/>
</dbReference>
<feature type="compositionally biased region" description="Low complexity" evidence="6">
    <location>
        <begin position="143"/>
        <end position="154"/>
    </location>
</feature>
<dbReference type="InterPro" id="IPR001138">
    <property type="entry name" value="Zn2Cys6_DnaBD"/>
</dbReference>
<keyword evidence="2" id="KW-0805">Transcription regulation</keyword>
<dbReference type="InterPro" id="IPR036864">
    <property type="entry name" value="Zn2-C6_fun-type_DNA-bd_sf"/>
</dbReference>
<dbReference type="GO" id="GO:0000981">
    <property type="term" value="F:DNA-binding transcription factor activity, RNA polymerase II-specific"/>
    <property type="evidence" value="ECO:0007669"/>
    <property type="project" value="InterPro"/>
</dbReference>
<evidence type="ECO:0000256" key="1">
    <source>
        <dbReference type="ARBA" id="ARBA00004123"/>
    </source>
</evidence>